<gene>
    <name evidence="1" type="ORF">M378DRAFT_15173</name>
</gene>
<organism evidence="1 2">
    <name type="scientific">Amanita muscaria (strain Koide BX008)</name>
    <dbReference type="NCBI Taxonomy" id="946122"/>
    <lineage>
        <taxon>Eukaryota</taxon>
        <taxon>Fungi</taxon>
        <taxon>Dikarya</taxon>
        <taxon>Basidiomycota</taxon>
        <taxon>Agaricomycotina</taxon>
        <taxon>Agaricomycetes</taxon>
        <taxon>Agaricomycetidae</taxon>
        <taxon>Agaricales</taxon>
        <taxon>Pluteineae</taxon>
        <taxon>Amanitaceae</taxon>
        <taxon>Amanita</taxon>
    </lineage>
</organism>
<name>A0A0C2WRI0_AMAMK</name>
<dbReference type="Proteomes" id="UP000054549">
    <property type="component" value="Unassembled WGS sequence"/>
</dbReference>
<accession>A0A0C2WRI0</accession>
<evidence type="ECO:0000313" key="2">
    <source>
        <dbReference type="Proteomes" id="UP000054549"/>
    </source>
</evidence>
<dbReference type="InParanoid" id="A0A0C2WRI0"/>
<evidence type="ECO:0000313" key="1">
    <source>
        <dbReference type="EMBL" id="KIL58903.1"/>
    </source>
</evidence>
<dbReference type="EMBL" id="KN818326">
    <property type="protein sequence ID" value="KIL58903.1"/>
    <property type="molecule type" value="Genomic_DNA"/>
</dbReference>
<reference evidence="1 2" key="1">
    <citation type="submission" date="2014-04" db="EMBL/GenBank/DDBJ databases">
        <title>Evolutionary Origins and Diversification of the Mycorrhizal Mutualists.</title>
        <authorList>
            <consortium name="DOE Joint Genome Institute"/>
            <consortium name="Mycorrhizal Genomics Consortium"/>
            <person name="Kohler A."/>
            <person name="Kuo A."/>
            <person name="Nagy L.G."/>
            <person name="Floudas D."/>
            <person name="Copeland A."/>
            <person name="Barry K.W."/>
            <person name="Cichocki N."/>
            <person name="Veneault-Fourrey C."/>
            <person name="LaButti K."/>
            <person name="Lindquist E.A."/>
            <person name="Lipzen A."/>
            <person name="Lundell T."/>
            <person name="Morin E."/>
            <person name="Murat C."/>
            <person name="Riley R."/>
            <person name="Ohm R."/>
            <person name="Sun H."/>
            <person name="Tunlid A."/>
            <person name="Henrissat B."/>
            <person name="Grigoriev I.V."/>
            <person name="Hibbett D.S."/>
            <person name="Martin F."/>
        </authorList>
    </citation>
    <scope>NUCLEOTIDE SEQUENCE [LARGE SCALE GENOMIC DNA]</scope>
    <source>
        <strain evidence="1 2">Koide BX008</strain>
    </source>
</reference>
<protein>
    <submittedName>
        <fullName evidence="1">Uncharacterized protein</fullName>
    </submittedName>
</protein>
<dbReference type="HOGENOM" id="CLU_2319820_0_0_1"/>
<dbReference type="AlphaFoldDB" id="A0A0C2WRI0"/>
<dbReference type="OrthoDB" id="3044959at2759"/>
<sequence>MSTIEASEHWQLKGSPAEAALKLEASVYGSVAPYTDEQLKAIRPIPMLPGDGGPFGPPEAYHIPFRPIADPAAAARARERRRKMFALTKAAFPDLRVPTPFVSVRVDEISPFCPH</sequence>
<keyword evidence="2" id="KW-1185">Reference proteome</keyword>
<proteinExistence type="predicted"/>